<feature type="transmembrane region" description="Helical" evidence="1">
    <location>
        <begin position="129"/>
        <end position="148"/>
    </location>
</feature>
<keyword evidence="1" id="KW-1133">Transmembrane helix</keyword>
<dbReference type="PANTHER" id="PTHR46663">
    <property type="entry name" value="DIGUANYLATE CYCLASE DGCT-RELATED"/>
    <property type="match status" value="1"/>
</dbReference>
<feature type="transmembrane region" description="Helical" evidence="1">
    <location>
        <begin position="68"/>
        <end position="89"/>
    </location>
</feature>
<sequence>MPELNQTFTLPRWRFTRWLVKIDADVPDEIRHALIGSLFGTLSIFVGGVVNTLLVAALIAWHLQRPQFFAWLALECLICVARIGVLLSASRRARAGRSTHTDIHILLSLAWAFSVGLGTFLSITSGDWLAAALACLSSAAMVGGICFRNFGAPRMAGLMILLALGPCCLGAVVAREPLFLLTLVQLPVYVASMTSASFRLNAMVVATMQSERENAYRARHDSLTGLLNRASLLAEIGAAMRRGRAVAVRPVLLYLDLDGFKAVNDAYGHGCGDDLLEQVAVRMRAAVPAGAQVSRIGGDEFVILLAGHGDDGVRALAGRLLVEIGAPYQLHGGVQAVIGVSIGIAPVPADGQSADAVLKTADRALYTAKARGKGRFHMAGTA</sequence>
<dbReference type="InterPro" id="IPR029787">
    <property type="entry name" value="Nucleotide_cyclase"/>
</dbReference>
<feature type="transmembrane region" description="Helical" evidence="1">
    <location>
        <begin position="101"/>
        <end position="123"/>
    </location>
</feature>
<evidence type="ECO:0000256" key="1">
    <source>
        <dbReference type="SAM" id="Phobius"/>
    </source>
</evidence>
<dbReference type="CDD" id="cd01949">
    <property type="entry name" value="GGDEF"/>
    <property type="match status" value="1"/>
</dbReference>
<dbReference type="Gene3D" id="3.30.70.270">
    <property type="match status" value="1"/>
</dbReference>
<evidence type="ECO:0000313" key="4">
    <source>
        <dbReference type="Proteomes" id="UP000177515"/>
    </source>
</evidence>
<dbReference type="RefSeq" id="WP_071037488.1">
    <property type="nucleotide sequence ID" value="NZ_CP017754.1"/>
</dbReference>
<dbReference type="NCBIfam" id="TIGR00254">
    <property type="entry name" value="GGDEF"/>
    <property type="match status" value="1"/>
</dbReference>
<keyword evidence="4" id="KW-1185">Reference proteome</keyword>
<dbReference type="SUPFAM" id="SSF55073">
    <property type="entry name" value="Nucleotide cyclase"/>
    <property type="match status" value="1"/>
</dbReference>
<feature type="transmembrane region" description="Helical" evidence="1">
    <location>
        <begin position="38"/>
        <end position="62"/>
    </location>
</feature>
<evidence type="ECO:0000313" key="3">
    <source>
        <dbReference type="EMBL" id="AOZ05166.1"/>
    </source>
</evidence>
<feature type="domain" description="GGDEF" evidence="2">
    <location>
        <begin position="248"/>
        <end position="381"/>
    </location>
</feature>
<protein>
    <submittedName>
        <fullName evidence="3">GGDEF domain-containing protein</fullName>
    </submittedName>
</protein>
<proteinExistence type="predicted"/>
<dbReference type="Pfam" id="PF00990">
    <property type="entry name" value="GGDEF"/>
    <property type="match status" value="1"/>
</dbReference>
<dbReference type="SMART" id="SM00267">
    <property type="entry name" value="GGDEF"/>
    <property type="match status" value="1"/>
</dbReference>
<organism evidence="3 4">
    <name type="scientific">Cupriavidus malaysiensis</name>
    <dbReference type="NCBI Taxonomy" id="367825"/>
    <lineage>
        <taxon>Bacteria</taxon>
        <taxon>Pseudomonadati</taxon>
        <taxon>Pseudomonadota</taxon>
        <taxon>Betaproteobacteria</taxon>
        <taxon>Burkholderiales</taxon>
        <taxon>Burkholderiaceae</taxon>
        <taxon>Cupriavidus</taxon>
    </lineage>
</organism>
<dbReference type="InterPro" id="IPR052163">
    <property type="entry name" value="DGC-Regulatory_Protein"/>
</dbReference>
<dbReference type="InterPro" id="IPR000160">
    <property type="entry name" value="GGDEF_dom"/>
</dbReference>
<dbReference type="PROSITE" id="PS50887">
    <property type="entry name" value="GGDEF"/>
    <property type="match status" value="1"/>
</dbReference>
<dbReference type="PANTHER" id="PTHR46663:SF2">
    <property type="entry name" value="GGDEF DOMAIN-CONTAINING PROTEIN"/>
    <property type="match status" value="1"/>
</dbReference>
<evidence type="ECO:0000259" key="2">
    <source>
        <dbReference type="PROSITE" id="PS50887"/>
    </source>
</evidence>
<reference evidence="3 4" key="1">
    <citation type="submission" date="2016-10" db="EMBL/GenBank/DDBJ databases">
        <title>Complete genome sequences of three Cupriavidus strains isolated from various Malaysian environments.</title>
        <authorList>
            <person name="Abdullah A.A.-A."/>
            <person name="Shafie N.A.H."/>
            <person name="Lau N.S."/>
        </authorList>
    </citation>
    <scope>NUCLEOTIDE SEQUENCE [LARGE SCALE GENOMIC DNA]</scope>
    <source>
        <strain evidence="3 4">USMAA1020</strain>
    </source>
</reference>
<name>A0ABM6F1B4_9BURK</name>
<dbReference type="InterPro" id="IPR043128">
    <property type="entry name" value="Rev_trsase/Diguanyl_cyclase"/>
</dbReference>
<gene>
    <name evidence="3" type="ORF">BKK80_04485</name>
</gene>
<accession>A0ABM6F1B4</accession>
<keyword evidence="1" id="KW-0812">Transmembrane</keyword>
<dbReference type="Proteomes" id="UP000177515">
    <property type="component" value="Chromosome 1"/>
</dbReference>
<keyword evidence="1" id="KW-0472">Membrane</keyword>
<dbReference type="EMBL" id="CP017754">
    <property type="protein sequence ID" value="AOZ05166.1"/>
    <property type="molecule type" value="Genomic_DNA"/>
</dbReference>
<feature type="transmembrane region" description="Helical" evidence="1">
    <location>
        <begin position="155"/>
        <end position="174"/>
    </location>
</feature>